<dbReference type="SUPFAM" id="SSF51556">
    <property type="entry name" value="Metallo-dependent hydrolases"/>
    <property type="match status" value="1"/>
</dbReference>
<name>A0A5D0NDD9_9ACTN</name>
<dbReference type="InterPro" id="IPR032465">
    <property type="entry name" value="ACMSD"/>
</dbReference>
<dbReference type="STRING" id="1220554.GCA_001552135_01911"/>
<gene>
    <name evidence="3" type="ORF">FXF69_31395</name>
</gene>
<keyword evidence="1" id="KW-0456">Lyase</keyword>
<dbReference type="InterPro" id="IPR032466">
    <property type="entry name" value="Metal_Hydrolase"/>
</dbReference>
<dbReference type="GO" id="GO:0016787">
    <property type="term" value="F:hydrolase activity"/>
    <property type="evidence" value="ECO:0007669"/>
    <property type="project" value="UniProtKB-KW"/>
</dbReference>
<dbReference type="EMBL" id="VSFG01000008">
    <property type="protein sequence ID" value="TYB42323.1"/>
    <property type="molecule type" value="Genomic_DNA"/>
</dbReference>
<dbReference type="AlphaFoldDB" id="A0A5D0NDD9"/>
<evidence type="ECO:0000313" key="3">
    <source>
        <dbReference type="EMBL" id="TYB42323.1"/>
    </source>
</evidence>
<organism evidence="3 4">
    <name type="scientific">Actinomadura chibensis</name>
    <dbReference type="NCBI Taxonomy" id="392828"/>
    <lineage>
        <taxon>Bacteria</taxon>
        <taxon>Bacillati</taxon>
        <taxon>Actinomycetota</taxon>
        <taxon>Actinomycetes</taxon>
        <taxon>Streptosporangiales</taxon>
        <taxon>Thermomonosporaceae</taxon>
        <taxon>Actinomadura</taxon>
    </lineage>
</organism>
<dbReference type="PANTHER" id="PTHR21240">
    <property type="entry name" value="2-AMINO-3-CARBOXYLMUCONATE-6-SEMIALDEHYDE DECARBOXYLASE"/>
    <property type="match status" value="1"/>
</dbReference>
<accession>A0A5D0NDD9</accession>
<evidence type="ECO:0000259" key="2">
    <source>
        <dbReference type="Pfam" id="PF04909"/>
    </source>
</evidence>
<dbReference type="InterPro" id="IPR006680">
    <property type="entry name" value="Amidohydro-rel"/>
</dbReference>
<feature type="domain" description="Amidohydrolase-related" evidence="2">
    <location>
        <begin position="93"/>
        <end position="390"/>
    </location>
</feature>
<protein>
    <submittedName>
        <fullName evidence="3">Amidohydrolase</fullName>
    </submittedName>
</protein>
<dbReference type="RefSeq" id="WP_067888038.1">
    <property type="nucleotide sequence ID" value="NZ_VSFG01000008.1"/>
</dbReference>
<comment type="caution">
    <text evidence="3">The sequence shown here is derived from an EMBL/GenBank/DDBJ whole genome shotgun (WGS) entry which is preliminary data.</text>
</comment>
<reference evidence="3 4" key="1">
    <citation type="submission" date="2019-08" db="EMBL/GenBank/DDBJ databases">
        <title>Actinomadura sp. nov. CYP1-5 isolated from mountain soil.</title>
        <authorList>
            <person name="Songsumanus A."/>
            <person name="Kuncharoen N."/>
            <person name="Kudo T."/>
            <person name="Yuki M."/>
            <person name="Igarashi Y."/>
            <person name="Tanasupawat S."/>
        </authorList>
    </citation>
    <scope>NUCLEOTIDE SEQUENCE [LARGE SCALE GENOMIC DNA]</scope>
    <source>
        <strain evidence="3 4">JCM 14158</strain>
    </source>
</reference>
<sequence length="397" mass="44167">MTTIPRIISVDDHVVEPPDLWTSRLPRRFLDRGPRIVRQKGRLSMPGGWREDPDGDWADVWLYDDLVTPLMKLSAAVGFEEVGFGAVTFDDIRPGCWKQADRLADMDANHMEASLCFPNTLPRFCGQAFMERDDKELALLCVRAYNDWMIDEWCAGPARGRLIPLSMVPLWDAELAAEEVRRCAAKGSHAVTFSENPHPLGLPSIHSGVWDPFFAACEETGTVVCLHIGSSSSMPGTSPDAPFIISSTLTFQNAMGSMLDFVFSGTLARFPNLTLAYSEGQVGWMPYVMERADKLWHERSDNSFGTDLPEPPTSYIRGRVYGCIFDDETGLANRDVIGMDQICFETDYPHADSTYPDSADVAARICDKAGLDDTEIYKLLRGNAIRAFGLERYGIAA</sequence>
<keyword evidence="3" id="KW-0378">Hydrolase</keyword>
<dbReference type="Pfam" id="PF04909">
    <property type="entry name" value="Amidohydro_2"/>
    <property type="match status" value="1"/>
</dbReference>
<dbReference type="PANTHER" id="PTHR21240:SF28">
    <property type="entry name" value="ISO-OROTATE DECARBOXYLASE (EUROFUNG)"/>
    <property type="match status" value="1"/>
</dbReference>
<evidence type="ECO:0000313" key="4">
    <source>
        <dbReference type="Proteomes" id="UP000323380"/>
    </source>
</evidence>
<dbReference type="GO" id="GO:0016831">
    <property type="term" value="F:carboxy-lyase activity"/>
    <property type="evidence" value="ECO:0007669"/>
    <property type="project" value="InterPro"/>
</dbReference>
<evidence type="ECO:0000256" key="1">
    <source>
        <dbReference type="ARBA" id="ARBA00023239"/>
    </source>
</evidence>
<proteinExistence type="predicted"/>
<dbReference type="Proteomes" id="UP000323380">
    <property type="component" value="Unassembled WGS sequence"/>
</dbReference>
<dbReference type="GO" id="GO:0005737">
    <property type="term" value="C:cytoplasm"/>
    <property type="evidence" value="ECO:0007669"/>
    <property type="project" value="TreeGrafter"/>
</dbReference>
<dbReference type="Gene3D" id="3.20.20.140">
    <property type="entry name" value="Metal-dependent hydrolases"/>
    <property type="match status" value="1"/>
</dbReference>
<keyword evidence="4" id="KW-1185">Reference proteome</keyword>
<dbReference type="GO" id="GO:0019748">
    <property type="term" value="P:secondary metabolic process"/>
    <property type="evidence" value="ECO:0007669"/>
    <property type="project" value="TreeGrafter"/>
</dbReference>